<dbReference type="AlphaFoldDB" id="A0A1H3D0U6"/>
<dbReference type="Proteomes" id="UP000198569">
    <property type="component" value="Unassembled WGS sequence"/>
</dbReference>
<sequence length="156" mass="18266">MKNSMTTAENNSIKSKYIVSVNILKMDKNGNHKSENLEYTFDEGELLEKRRSAIEKAQEITDSFNHDESFSSPSEAEDKGFRNFKAYSVDIYLIIEDEGEEYDYNIYGDEELVFESLEVEAKFFKKECEITKFIKVQDNEDETIEVIEENLYFLLS</sequence>
<gene>
    <name evidence="1" type="ORF">SAMN05444338_11266</name>
</gene>
<proteinExistence type="predicted"/>
<reference evidence="2" key="1">
    <citation type="submission" date="2016-10" db="EMBL/GenBank/DDBJ databases">
        <authorList>
            <person name="Varghese N."/>
            <person name="Submissions S."/>
        </authorList>
    </citation>
    <scope>NUCLEOTIDE SEQUENCE [LARGE SCALE GENOMIC DNA]</scope>
    <source>
        <strain evidence="2">DSM 15718</strain>
    </source>
</reference>
<keyword evidence="2" id="KW-1185">Reference proteome</keyword>
<dbReference type="EMBL" id="FNMV01000012">
    <property type="protein sequence ID" value="SDX60093.1"/>
    <property type="molecule type" value="Genomic_DNA"/>
</dbReference>
<evidence type="ECO:0000313" key="1">
    <source>
        <dbReference type="EMBL" id="SDX60093.1"/>
    </source>
</evidence>
<organism evidence="1 2">
    <name type="scientific">Flavobacterium degerlachei</name>
    <dbReference type="NCBI Taxonomy" id="229203"/>
    <lineage>
        <taxon>Bacteria</taxon>
        <taxon>Pseudomonadati</taxon>
        <taxon>Bacteroidota</taxon>
        <taxon>Flavobacteriia</taxon>
        <taxon>Flavobacteriales</taxon>
        <taxon>Flavobacteriaceae</taxon>
        <taxon>Flavobacterium</taxon>
    </lineage>
</organism>
<dbReference type="RefSeq" id="WP_091433890.1">
    <property type="nucleotide sequence ID" value="NZ_FNMV01000012.1"/>
</dbReference>
<protein>
    <submittedName>
        <fullName evidence="1">Uncharacterized protein</fullName>
    </submittedName>
</protein>
<name>A0A1H3D0U6_9FLAO</name>
<accession>A0A1H3D0U6</accession>
<dbReference type="OrthoDB" id="1442724at2"/>
<evidence type="ECO:0000313" key="2">
    <source>
        <dbReference type="Proteomes" id="UP000198569"/>
    </source>
</evidence>